<gene>
    <name evidence="3" type="ORF">SOCE26_002000</name>
</gene>
<evidence type="ECO:0000256" key="2">
    <source>
        <dbReference type="SAM" id="SignalP"/>
    </source>
</evidence>
<protein>
    <recommendedName>
        <fullName evidence="5">Secreted protein</fullName>
    </recommendedName>
</protein>
<feature type="coiled-coil region" evidence="1">
    <location>
        <begin position="909"/>
        <end position="949"/>
    </location>
</feature>
<proteinExistence type="predicted"/>
<keyword evidence="1" id="KW-0175">Coiled coil</keyword>
<organism evidence="3 4">
    <name type="scientific">Sorangium cellulosum</name>
    <name type="common">Polyangium cellulosum</name>
    <dbReference type="NCBI Taxonomy" id="56"/>
    <lineage>
        <taxon>Bacteria</taxon>
        <taxon>Pseudomonadati</taxon>
        <taxon>Myxococcota</taxon>
        <taxon>Polyangia</taxon>
        <taxon>Polyangiales</taxon>
        <taxon>Polyangiaceae</taxon>
        <taxon>Sorangium</taxon>
    </lineage>
</organism>
<evidence type="ECO:0000313" key="4">
    <source>
        <dbReference type="Proteomes" id="UP000238348"/>
    </source>
</evidence>
<keyword evidence="2" id="KW-0732">Signal</keyword>
<name>A0A2L0EHP4_SORCE</name>
<feature type="coiled-coil region" evidence="1">
    <location>
        <begin position="700"/>
        <end position="759"/>
    </location>
</feature>
<evidence type="ECO:0008006" key="5">
    <source>
        <dbReference type="Google" id="ProtNLM"/>
    </source>
</evidence>
<reference evidence="3 4" key="1">
    <citation type="submission" date="2015-09" db="EMBL/GenBank/DDBJ databases">
        <title>Sorangium comparison.</title>
        <authorList>
            <person name="Zaburannyi N."/>
            <person name="Bunk B."/>
            <person name="Overmann J."/>
            <person name="Mueller R."/>
        </authorList>
    </citation>
    <scope>NUCLEOTIDE SEQUENCE [LARGE SCALE GENOMIC DNA]</scope>
    <source>
        <strain evidence="3 4">So ce26</strain>
    </source>
</reference>
<dbReference type="Proteomes" id="UP000238348">
    <property type="component" value="Chromosome"/>
</dbReference>
<sequence length="1260" mass="140934">MKRLLSSIALGLLLLPSAARAQEIECIPSNETAIRAEVGRLVSELKIAQYRANMALLEDSFGELEALVGATGRCRESMTVRVCDVECFYQRANVYRFRATGLPLLNAKGATTPGDTLTSPAELLAQATAGLEIVEQGIARLPRQASSGTGEEQKNIAFNQYLKAMAQLQGLKAKLLVAAGDVWYREASVARLDHMGYLVGEALGEAPAADGDKGSEYYKAATYYDQAFWLVLEAKGSLPDRDLFTAELATLATIEKDVTLRLDSVRKGYLYINIDPEDFPLVSIERLGQQLRMQEAAIEQQDANIQNMLETWARKYTDLQNQKFDIANMKHSRAIDLEVYKMAQIQDMAEQLKNDVQQKLSALQSDISTFELEQRIRVLELALKRETKELENQIVLLRGQREQDLLALDQDAVREQIAEIQFNIDMTLAAFNFEMQRDGLELQIDELLNRVASDDKELELVDSRKAQIERQIALEQKRIEGSEIITSRLRASQETVFESMRVPVVHQICSIDAELAFYTGAAQGFTDPISGASCTSPPSVETPKPELIDEICLARKELSTKTKEEIDKIRACIDGSGTSCSTKDENLKRVAEELYTQNLKIFDHQRAMWQTTIDQIKDRMAALDRAMAEQNGLDALKGTALALSATAGVIAAIPDGDTGIMGIFPVKTFRIAEAAAAAAKIAAETATNVYEWQFGELQFEEMIAQERHELNVRAEELRREINALDIHELIEEWTKKRALAEISVQLAELDKEVVEINGEEKIHVIQCRLDRAEIAATVAKLQADRAALVADLQTKSDESALVDFDIDEQENVREQSQIEIQRLTLALGELDIEASRIQQDKQNLLAMKSSIEAQISRISHYQGKVHDLEGHYDATRQVLNDIREKIRQNTINISEGQMAFLASVIEDERAATFAQIEDLRRQIRMVEEAKDLEHEILAIEREMRDAVLESRTRIMGLIEMAPVNNAAEVLFWDFENMQAELTRGANEFLEAKRRVVENVNFTYNLYRNRYNVLSDFAGDVGHLSPDRTFIGTAAELDSFLSDCGTIGTSEVCRPSSLAWSTETMAGSVAEFTLEKTSGLVSELLENGRARFEISPFAASQADSRNLGNFVLWDEMTMNESEPMRLVHVLAGVSSSSCRSQQMQVTHLGFGTVFSRLSKDSPEIVPSLVVKRPVTALIPVYGGSDMDLMNDEYIRFRRGPYNAEGLERRLTDGLIQNAYPFVGHPLVGTYEITADENLVRCMSEGAPTLKLGFIFVRKPVR</sequence>
<feature type="coiled-coil region" evidence="1">
    <location>
        <begin position="342"/>
        <end position="373"/>
    </location>
</feature>
<dbReference type="AlphaFoldDB" id="A0A2L0EHP4"/>
<feature type="signal peptide" evidence="2">
    <location>
        <begin position="1"/>
        <end position="21"/>
    </location>
</feature>
<dbReference type="EMBL" id="CP012673">
    <property type="protein sequence ID" value="AUX38820.1"/>
    <property type="molecule type" value="Genomic_DNA"/>
</dbReference>
<feature type="chain" id="PRO_5014675462" description="Secreted protein" evidence="2">
    <location>
        <begin position="22"/>
        <end position="1260"/>
    </location>
</feature>
<accession>A0A2L0EHP4</accession>
<evidence type="ECO:0000313" key="3">
    <source>
        <dbReference type="EMBL" id="AUX38820.1"/>
    </source>
</evidence>
<feature type="coiled-coil region" evidence="1">
    <location>
        <begin position="284"/>
        <end position="311"/>
    </location>
</feature>
<evidence type="ECO:0000256" key="1">
    <source>
        <dbReference type="SAM" id="Coils"/>
    </source>
</evidence>